<name>C1MLA0_MICPC</name>
<evidence type="ECO:0000256" key="1">
    <source>
        <dbReference type="ARBA" id="ARBA00004123"/>
    </source>
</evidence>
<keyword evidence="9" id="KW-1185">Reference proteome</keyword>
<dbReference type="eggNOG" id="KOG2389">
    <property type="taxonomic scope" value="Eukaryota"/>
</dbReference>
<dbReference type="PANTHER" id="PTHR46338:SF1">
    <property type="entry name" value="TRANSCRIPTION INITIATION FACTOR TFIID SUBUNIT 8"/>
    <property type="match status" value="1"/>
</dbReference>
<dbReference type="Gene3D" id="1.10.20.10">
    <property type="entry name" value="Histone, subunit A"/>
    <property type="match status" value="1"/>
</dbReference>
<keyword evidence="5" id="KW-0804">Transcription</keyword>
<evidence type="ECO:0000256" key="5">
    <source>
        <dbReference type="ARBA" id="ARBA00023163"/>
    </source>
</evidence>
<evidence type="ECO:0000256" key="2">
    <source>
        <dbReference type="ARBA" id="ARBA00008767"/>
    </source>
</evidence>
<dbReference type="GeneID" id="9682015"/>
<evidence type="ECO:0000256" key="6">
    <source>
        <dbReference type="ARBA" id="ARBA00023242"/>
    </source>
</evidence>
<organism evidence="9">
    <name type="scientific">Micromonas pusilla (strain CCMP1545)</name>
    <name type="common">Picoplanktonic green alga</name>
    <dbReference type="NCBI Taxonomy" id="564608"/>
    <lineage>
        <taxon>Eukaryota</taxon>
        <taxon>Viridiplantae</taxon>
        <taxon>Chlorophyta</taxon>
        <taxon>Mamiellophyceae</taxon>
        <taxon>Mamiellales</taxon>
        <taxon>Mamiellaceae</taxon>
        <taxon>Micromonas</taxon>
    </lineage>
</organism>
<dbReference type="STRING" id="564608.C1MLA0"/>
<accession>C1MLA0</accession>
<dbReference type="KEGG" id="mpp:MICPUCDRAFT_64922"/>
<dbReference type="SMART" id="SM00576">
    <property type="entry name" value="BTP"/>
    <property type="match status" value="1"/>
</dbReference>
<dbReference type="Proteomes" id="UP000001876">
    <property type="component" value="Unassembled WGS sequence"/>
</dbReference>
<gene>
    <name evidence="8" type="ORF">MICPUCDRAFT_64922</name>
</gene>
<dbReference type="CDD" id="cd08049">
    <property type="entry name" value="TAF8"/>
    <property type="match status" value="1"/>
</dbReference>
<dbReference type="RefSeq" id="XP_003056522.1">
    <property type="nucleotide sequence ID" value="XM_003056476.1"/>
</dbReference>
<comment type="subcellular location">
    <subcellularLocation>
        <location evidence="1">Nucleus</location>
    </subcellularLocation>
</comment>
<feature type="domain" description="Bromodomain associated" evidence="7">
    <location>
        <begin position="2"/>
        <end position="76"/>
    </location>
</feature>
<evidence type="ECO:0000259" key="7">
    <source>
        <dbReference type="SMART" id="SM00576"/>
    </source>
</evidence>
<dbReference type="Pfam" id="PF07524">
    <property type="entry name" value="Bromo_TP"/>
    <property type="match status" value="1"/>
</dbReference>
<keyword evidence="6" id="KW-0539">Nucleus</keyword>
<dbReference type="SUPFAM" id="SSF47113">
    <property type="entry name" value="Histone-fold"/>
    <property type="match status" value="1"/>
</dbReference>
<dbReference type="InterPro" id="IPR009072">
    <property type="entry name" value="Histone-fold"/>
</dbReference>
<dbReference type="GO" id="GO:0046982">
    <property type="term" value="F:protein heterodimerization activity"/>
    <property type="evidence" value="ECO:0007669"/>
    <property type="project" value="InterPro"/>
</dbReference>
<proteinExistence type="inferred from homology"/>
<comment type="similarity">
    <text evidence="2">Belongs to the TAF8 family.</text>
</comment>
<dbReference type="AlphaFoldDB" id="C1MLA0"/>
<dbReference type="InterPro" id="IPR019473">
    <property type="entry name" value="TFIID_su8_C"/>
</dbReference>
<dbReference type="InterPro" id="IPR006565">
    <property type="entry name" value="BTP"/>
</dbReference>
<dbReference type="PANTHER" id="PTHR46338">
    <property type="entry name" value="TRANSCRIPTION INITIATION FACTOR TFIID SUBUNIT 8"/>
    <property type="match status" value="1"/>
</dbReference>
<evidence type="ECO:0000256" key="3">
    <source>
        <dbReference type="ARBA" id="ARBA00017307"/>
    </source>
</evidence>
<dbReference type="EMBL" id="GG663736">
    <property type="protein sequence ID" value="EEH59898.1"/>
    <property type="molecule type" value="Genomic_DNA"/>
</dbReference>
<dbReference type="OrthoDB" id="513071at2759"/>
<dbReference type="GO" id="GO:0005669">
    <property type="term" value="C:transcription factor TFIID complex"/>
    <property type="evidence" value="ECO:0007669"/>
    <property type="project" value="InterPro"/>
</dbReference>
<evidence type="ECO:0000313" key="9">
    <source>
        <dbReference type="Proteomes" id="UP000001876"/>
    </source>
</evidence>
<reference evidence="8 9" key="1">
    <citation type="journal article" date="2009" name="Science">
        <title>Green evolution and dynamic adaptations revealed by genomes of the marine picoeukaryotes Micromonas.</title>
        <authorList>
            <person name="Worden A.Z."/>
            <person name="Lee J.H."/>
            <person name="Mock T."/>
            <person name="Rouze P."/>
            <person name="Simmons M.P."/>
            <person name="Aerts A.L."/>
            <person name="Allen A.E."/>
            <person name="Cuvelier M.L."/>
            <person name="Derelle E."/>
            <person name="Everett M.V."/>
            <person name="Foulon E."/>
            <person name="Grimwood J."/>
            <person name="Gundlach H."/>
            <person name="Henrissat B."/>
            <person name="Napoli C."/>
            <person name="McDonald S.M."/>
            <person name="Parker M.S."/>
            <person name="Rombauts S."/>
            <person name="Salamov A."/>
            <person name="Von Dassow P."/>
            <person name="Badger J.H."/>
            <person name="Coutinho P.M."/>
            <person name="Demir E."/>
            <person name="Dubchak I."/>
            <person name="Gentemann C."/>
            <person name="Eikrem W."/>
            <person name="Gready J.E."/>
            <person name="John U."/>
            <person name="Lanier W."/>
            <person name="Lindquist E.A."/>
            <person name="Lucas S."/>
            <person name="Mayer K.F."/>
            <person name="Moreau H."/>
            <person name="Not F."/>
            <person name="Otillar R."/>
            <person name="Panaud O."/>
            <person name="Pangilinan J."/>
            <person name="Paulsen I."/>
            <person name="Piegu B."/>
            <person name="Poliakov A."/>
            <person name="Robbens S."/>
            <person name="Schmutz J."/>
            <person name="Toulza E."/>
            <person name="Wyss T."/>
            <person name="Zelensky A."/>
            <person name="Zhou K."/>
            <person name="Armbrust E.V."/>
            <person name="Bhattacharya D."/>
            <person name="Goodenough U.W."/>
            <person name="Van de Peer Y."/>
            <person name="Grigoriev I.V."/>
        </authorList>
    </citation>
    <scope>NUCLEOTIDE SEQUENCE [LARGE SCALE GENOMIC DNA]</scope>
    <source>
        <strain evidence="8 9">CCMP1545</strain>
    </source>
</reference>
<keyword evidence="4" id="KW-0805">Transcription regulation</keyword>
<dbReference type="InterPro" id="IPR037818">
    <property type="entry name" value="TAF8"/>
</dbReference>
<evidence type="ECO:0000256" key="4">
    <source>
        <dbReference type="ARBA" id="ARBA00023015"/>
    </source>
</evidence>
<evidence type="ECO:0000313" key="8">
    <source>
        <dbReference type="EMBL" id="EEH59898.1"/>
    </source>
</evidence>
<sequence length="323" mass="36838">MSTFIREIEHQVVAQICGSYETVDLGATQAVAEILSRYLIELGYAAHRYAEIGGRATVDVCDVLFALVGLGCTFERLIRSTGSHAVPFTQTIPQRLRVSRLPKRAPAFRELGHSSFPHYPKYLPSFPDEHTLHTHSKYYRRAGGTISDQKLSKNLTGELKACYDRRKRKKMSCELVSSRHYDFENLASVTEDLWFSCTARELGHHEEGCLTSLRSLNACSYGGILGGANTVRYFKNALLLIILMRLDSNLFRHSELMEKCNILMYIQTLHVSSLILERSVLEGITNIYIYIYIFFRSKKTSTKRDDVIIQRTHNLFSCRSFSS</sequence>
<protein>
    <recommendedName>
        <fullName evidence="3">Transcription initiation factor TFIID subunit 8</fullName>
    </recommendedName>
</protein>